<dbReference type="Pfam" id="PF07714">
    <property type="entry name" value="PK_Tyr_Ser-Thr"/>
    <property type="match status" value="1"/>
</dbReference>
<accession>A0A067C653</accession>
<dbReference type="InterPro" id="IPR008271">
    <property type="entry name" value="Ser/Thr_kinase_AS"/>
</dbReference>
<sequence length="273" mass="29724">MLSKGAFGEVWLGTLADTSSRTRLVAIKRILDAKRADPAELECFASEIRLMALFSHPNIVHFLGFGWNTLQNMCAVTEYLENGDVSAYLAVHSNVAFDVKISIGLGVLHAVQYLHSLDPPVIHRDLKGRNVLLSDALDAKLSDFGISRQRIADETMTAGVGTAFWTAPEVLLGLKYDASVDVYSFGVIMTELDTQHAPYADIKGVPSMHIVQKVTGQDGAVTPLRPTLTRDAPAWFVATATACLDRDPARRPTISELRDQFAQALARGCAIVT</sequence>
<dbReference type="PROSITE" id="PS50011">
    <property type="entry name" value="PROTEIN_KINASE_DOM"/>
    <property type="match status" value="1"/>
</dbReference>
<evidence type="ECO:0000259" key="1">
    <source>
        <dbReference type="PROSITE" id="PS50011"/>
    </source>
</evidence>
<evidence type="ECO:0000313" key="3">
    <source>
        <dbReference type="Proteomes" id="UP000030745"/>
    </source>
</evidence>
<dbReference type="PROSITE" id="PS00108">
    <property type="entry name" value="PROTEIN_KINASE_ST"/>
    <property type="match status" value="1"/>
</dbReference>
<dbReference type="InterPro" id="IPR001245">
    <property type="entry name" value="Ser-Thr/Tyr_kinase_cat_dom"/>
</dbReference>
<dbReference type="AlphaFoldDB" id="A0A067C653"/>
<dbReference type="OrthoDB" id="4062651at2759"/>
<dbReference type="SUPFAM" id="SSF56112">
    <property type="entry name" value="Protein kinase-like (PK-like)"/>
    <property type="match status" value="1"/>
</dbReference>
<dbReference type="STRING" id="695850.A0A067C653"/>
<dbReference type="PIRSF" id="PIRSF000654">
    <property type="entry name" value="Integrin-linked_kinase"/>
    <property type="match status" value="1"/>
</dbReference>
<dbReference type="InterPro" id="IPR000719">
    <property type="entry name" value="Prot_kinase_dom"/>
</dbReference>
<dbReference type="Gene3D" id="1.10.510.10">
    <property type="entry name" value="Transferase(Phosphotransferase) domain 1"/>
    <property type="match status" value="1"/>
</dbReference>
<gene>
    <name evidence="2" type="ORF">SPRG_08298</name>
</gene>
<dbReference type="PANTHER" id="PTHR44329">
    <property type="entry name" value="SERINE/THREONINE-PROTEIN KINASE TNNI3K-RELATED"/>
    <property type="match status" value="1"/>
</dbReference>
<dbReference type="SMART" id="SM00220">
    <property type="entry name" value="S_TKc"/>
    <property type="match status" value="1"/>
</dbReference>
<keyword evidence="2" id="KW-0808">Transferase</keyword>
<dbReference type="RefSeq" id="XP_012202933.1">
    <property type="nucleotide sequence ID" value="XM_012347543.1"/>
</dbReference>
<protein>
    <submittedName>
        <fullName evidence="2">TKL protein kinase</fullName>
    </submittedName>
</protein>
<dbReference type="InterPro" id="IPR051681">
    <property type="entry name" value="Ser/Thr_Kinases-Pseudokinases"/>
</dbReference>
<dbReference type="OMA" id="CFASEIR"/>
<name>A0A067C653_SAPPC</name>
<dbReference type="VEuPathDB" id="FungiDB:SPRG_08298"/>
<dbReference type="GO" id="GO:0004674">
    <property type="term" value="F:protein serine/threonine kinase activity"/>
    <property type="evidence" value="ECO:0007669"/>
    <property type="project" value="TreeGrafter"/>
</dbReference>
<dbReference type="GO" id="GO:0005524">
    <property type="term" value="F:ATP binding"/>
    <property type="evidence" value="ECO:0007669"/>
    <property type="project" value="InterPro"/>
</dbReference>
<dbReference type="GeneID" id="24130528"/>
<evidence type="ECO:0000313" key="2">
    <source>
        <dbReference type="EMBL" id="KDO26224.1"/>
    </source>
</evidence>
<dbReference type="PANTHER" id="PTHR44329:SF214">
    <property type="entry name" value="PROTEIN KINASE DOMAIN-CONTAINING PROTEIN"/>
    <property type="match status" value="1"/>
</dbReference>
<dbReference type="InterPro" id="IPR011009">
    <property type="entry name" value="Kinase-like_dom_sf"/>
</dbReference>
<feature type="domain" description="Protein kinase" evidence="1">
    <location>
        <begin position="1"/>
        <end position="262"/>
    </location>
</feature>
<dbReference type="KEGG" id="spar:SPRG_08298"/>
<keyword evidence="3" id="KW-1185">Reference proteome</keyword>
<keyword evidence="2" id="KW-0418">Kinase</keyword>
<dbReference type="EMBL" id="KK583225">
    <property type="protein sequence ID" value="KDO26224.1"/>
    <property type="molecule type" value="Genomic_DNA"/>
</dbReference>
<reference evidence="2 3" key="1">
    <citation type="journal article" date="2013" name="PLoS Genet.">
        <title>Distinctive expansion of potential virulence genes in the genome of the oomycete fish pathogen Saprolegnia parasitica.</title>
        <authorList>
            <person name="Jiang R.H."/>
            <person name="de Bruijn I."/>
            <person name="Haas B.J."/>
            <person name="Belmonte R."/>
            <person name="Lobach L."/>
            <person name="Christie J."/>
            <person name="van den Ackerveken G."/>
            <person name="Bottin A."/>
            <person name="Bulone V."/>
            <person name="Diaz-Moreno S.M."/>
            <person name="Dumas B."/>
            <person name="Fan L."/>
            <person name="Gaulin E."/>
            <person name="Govers F."/>
            <person name="Grenville-Briggs L.J."/>
            <person name="Horner N.R."/>
            <person name="Levin J.Z."/>
            <person name="Mammella M."/>
            <person name="Meijer H.J."/>
            <person name="Morris P."/>
            <person name="Nusbaum C."/>
            <person name="Oome S."/>
            <person name="Phillips A.J."/>
            <person name="van Rooyen D."/>
            <person name="Rzeszutek E."/>
            <person name="Saraiva M."/>
            <person name="Secombes C.J."/>
            <person name="Seidl M.F."/>
            <person name="Snel B."/>
            <person name="Stassen J.H."/>
            <person name="Sykes S."/>
            <person name="Tripathy S."/>
            <person name="van den Berg H."/>
            <person name="Vega-Arreguin J.C."/>
            <person name="Wawra S."/>
            <person name="Young S.K."/>
            <person name="Zeng Q."/>
            <person name="Dieguez-Uribeondo J."/>
            <person name="Russ C."/>
            <person name="Tyler B.M."/>
            <person name="van West P."/>
        </authorList>
    </citation>
    <scope>NUCLEOTIDE SEQUENCE [LARGE SCALE GENOMIC DNA]</scope>
    <source>
        <strain evidence="2 3">CBS 223.65</strain>
    </source>
</reference>
<dbReference type="Proteomes" id="UP000030745">
    <property type="component" value="Unassembled WGS sequence"/>
</dbReference>
<organism evidence="2 3">
    <name type="scientific">Saprolegnia parasitica (strain CBS 223.65)</name>
    <dbReference type="NCBI Taxonomy" id="695850"/>
    <lineage>
        <taxon>Eukaryota</taxon>
        <taxon>Sar</taxon>
        <taxon>Stramenopiles</taxon>
        <taxon>Oomycota</taxon>
        <taxon>Saprolegniomycetes</taxon>
        <taxon>Saprolegniales</taxon>
        <taxon>Saprolegniaceae</taxon>
        <taxon>Saprolegnia</taxon>
    </lineage>
</organism>
<proteinExistence type="predicted"/>